<name>A0A2K8PPC3_STRLA</name>
<gene>
    <name evidence="1" type="primary">kynA2</name>
    <name evidence="1" type="ORF">SLAV_28375</name>
</gene>
<dbReference type="EC" id="1.13.11.11" evidence="1"/>
<reference evidence="1 2" key="1">
    <citation type="submission" date="2017-11" db="EMBL/GenBank/DDBJ databases">
        <title>Complete genome sequence of Streptomyces lavendulae subsp. lavendulae CCM 3239 (formerly 'Streptomyces aureofaciens CCM 3239'), the producer of the angucycline-type antibiotic auricin.</title>
        <authorList>
            <person name="Busche T."/>
            <person name="Novakova R."/>
            <person name="Al'Dilaimi A."/>
            <person name="Homerova D."/>
            <person name="Feckova L."/>
            <person name="Rezuchova B."/>
            <person name="Mingyar E."/>
            <person name="Csolleiova D."/>
            <person name="Bekeova C."/>
            <person name="Winkler A."/>
            <person name="Sevcikova B."/>
            <person name="Kalinowski J."/>
            <person name="Kormanec J."/>
            <person name="Ruckert C."/>
        </authorList>
    </citation>
    <scope>NUCLEOTIDE SEQUENCE [LARGE SCALE GENOMIC DNA]</scope>
    <source>
        <strain evidence="1 2">CCM 3239</strain>
    </source>
</reference>
<dbReference type="GO" id="GO:0019442">
    <property type="term" value="P:L-tryptophan catabolic process to acetyl-CoA"/>
    <property type="evidence" value="ECO:0007669"/>
    <property type="project" value="TreeGrafter"/>
</dbReference>
<sequence length="267" mass="29060">MSEDVTYADYLRLPELLALQVPLADGVDDELLFIAVHQVQELWFGQLLRDLSGVRDRMLEGDPRAARAGLVRSTVITRALIAGIHPLRGMPPREFHAFRGALGGSSGAQSAQYLEIAALCGADWVRGEHGARAVAGLSPLERERARGRLAEPTVWEAFVSLLAKAGFAVGTAQERREAFGRLAAAPRDGDPVEFAELSELVEALVDHDEIWTEWRACHALLVERQIGGRPGTGGSSGVAHLRAAVHRRFYPELWEARDAGIPPAPAR</sequence>
<dbReference type="InterPro" id="IPR004981">
    <property type="entry name" value="Trp_2_3_dOase"/>
</dbReference>
<dbReference type="RefSeq" id="WP_030233521.1">
    <property type="nucleotide sequence ID" value="NZ_CP024985.1"/>
</dbReference>
<dbReference type="PANTHER" id="PTHR10138:SF0">
    <property type="entry name" value="TRYPTOPHAN 2,3-DIOXYGENASE"/>
    <property type="match status" value="1"/>
</dbReference>
<dbReference type="OrthoDB" id="9776847at2"/>
<dbReference type="GO" id="GO:0004833">
    <property type="term" value="F:L-tryptophan 2,3-dioxygenase activity"/>
    <property type="evidence" value="ECO:0007669"/>
    <property type="project" value="UniProtKB-EC"/>
</dbReference>
<dbReference type="GO" id="GO:0046872">
    <property type="term" value="F:metal ion binding"/>
    <property type="evidence" value="ECO:0007669"/>
    <property type="project" value="InterPro"/>
</dbReference>
<dbReference type="GeneID" id="49386676"/>
<protein>
    <submittedName>
        <fullName evidence="1">Tryptophan 2,3-dioxygenase</fullName>
        <ecNumber evidence="1">1.13.11.11</ecNumber>
    </submittedName>
</protein>
<keyword evidence="1" id="KW-0560">Oxidoreductase</keyword>
<proteinExistence type="predicted"/>
<dbReference type="KEGG" id="slx:SLAV_28375"/>
<keyword evidence="2" id="KW-1185">Reference proteome</keyword>
<dbReference type="AlphaFoldDB" id="A0A2K8PPC3"/>
<dbReference type="PANTHER" id="PTHR10138">
    <property type="entry name" value="TRYPTOPHAN 2,3-DIOXYGENASE"/>
    <property type="match status" value="1"/>
</dbReference>
<dbReference type="InterPro" id="IPR037217">
    <property type="entry name" value="Trp/Indoleamine_2_3_dOase-like"/>
</dbReference>
<evidence type="ECO:0000313" key="1">
    <source>
        <dbReference type="EMBL" id="ATZ27465.1"/>
    </source>
</evidence>
<organism evidence="1 2">
    <name type="scientific">Streptomyces lavendulae subsp. lavendulae</name>
    <dbReference type="NCBI Taxonomy" id="58340"/>
    <lineage>
        <taxon>Bacteria</taxon>
        <taxon>Bacillati</taxon>
        <taxon>Actinomycetota</taxon>
        <taxon>Actinomycetes</taxon>
        <taxon>Kitasatosporales</taxon>
        <taxon>Streptomycetaceae</taxon>
        <taxon>Streptomyces</taxon>
    </lineage>
</organism>
<dbReference type="SUPFAM" id="SSF140959">
    <property type="entry name" value="Indolic compounds 2,3-dioxygenase-like"/>
    <property type="match status" value="1"/>
</dbReference>
<accession>A0A2K8PPC3</accession>
<dbReference type="Proteomes" id="UP000231791">
    <property type="component" value="Chromosome"/>
</dbReference>
<dbReference type="Gene3D" id="1.20.58.480">
    <property type="match status" value="1"/>
</dbReference>
<dbReference type="EMBL" id="CP024985">
    <property type="protein sequence ID" value="ATZ27465.1"/>
    <property type="molecule type" value="Genomic_DNA"/>
</dbReference>
<keyword evidence="1" id="KW-0223">Dioxygenase</keyword>
<dbReference type="Pfam" id="PF03301">
    <property type="entry name" value="Trp_dioxygenase"/>
    <property type="match status" value="2"/>
</dbReference>
<dbReference type="GO" id="GO:0019441">
    <property type="term" value="P:L-tryptophan catabolic process to kynurenine"/>
    <property type="evidence" value="ECO:0007669"/>
    <property type="project" value="InterPro"/>
</dbReference>
<evidence type="ECO:0000313" key="2">
    <source>
        <dbReference type="Proteomes" id="UP000231791"/>
    </source>
</evidence>
<dbReference type="GO" id="GO:0020037">
    <property type="term" value="F:heme binding"/>
    <property type="evidence" value="ECO:0007669"/>
    <property type="project" value="InterPro"/>
</dbReference>